<keyword evidence="9" id="KW-1185">Reference proteome</keyword>
<dbReference type="PANTHER" id="PTHR32309">
    <property type="entry name" value="TYROSINE-PROTEIN KINASE"/>
    <property type="match status" value="1"/>
</dbReference>
<keyword evidence="4 6" id="KW-1133">Transmembrane helix</keyword>
<evidence type="ECO:0000256" key="1">
    <source>
        <dbReference type="ARBA" id="ARBA00004651"/>
    </source>
</evidence>
<gene>
    <name evidence="8" type="ORF">NBRC116585_18370</name>
</gene>
<dbReference type="SUPFAM" id="SSF160355">
    <property type="entry name" value="Bacterial polysaccharide co-polymerase-like"/>
    <property type="match status" value="1"/>
</dbReference>
<evidence type="ECO:0000256" key="3">
    <source>
        <dbReference type="ARBA" id="ARBA00022692"/>
    </source>
</evidence>
<feature type="transmembrane region" description="Helical" evidence="6">
    <location>
        <begin position="27"/>
        <end position="46"/>
    </location>
</feature>
<protein>
    <recommendedName>
        <fullName evidence="7">Polysaccharide chain length determinant N-terminal domain-containing protein</fullName>
    </recommendedName>
</protein>
<comment type="caution">
    <text evidence="8">The sequence shown here is derived from an EMBL/GenBank/DDBJ whole genome shotgun (WGS) entry which is preliminary data.</text>
</comment>
<keyword evidence="2" id="KW-1003">Cell membrane</keyword>
<reference evidence="8 9" key="1">
    <citation type="submission" date="2024-04" db="EMBL/GenBank/DDBJ databases">
        <title>Draft genome sequence of Thalassolituus maritimus NBRC 116585.</title>
        <authorList>
            <person name="Miyakawa T."/>
            <person name="Kusuya Y."/>
            <person name="Miura T."/>
        </authorList>
    </citation>
    <scope>NUCLEOTIDE SEQUENCE [LARGE SCALE GENOMIC DNA]</scope>
    <source>
        <strain evidence="8 9">5NW40-0001</strain>
    </source>
</reference>
<feature type="transmembrane region" description="Helical" evidence="6">
    <location>
        <begin position="346"/>
        <end position="369"/>
    </location>
</feature>
<keyword evidence="5 6" id="KW-0472">Membrane</keyword>
<dbReference type="EMBL" id="BAABWH010000004">
    <property type="protein sequence ID" value="GAA6145719.1"/>
    <property type="molecule type" value="Genomic_DNA"/>
</dbReference>
<name>A0ABP9ZZY6_9GAMM</name>
<sequence length="387" mass="42937">MAEQPVSVSHDDDIDIFDLVDDIKDKWYWMLGTMVAGVLLAFVYAFTATPEFKTDAIITDVSPSELLPFNQPVLMSTLALSASAGGDSDTGSPVIMTDAAVFELDPESAFLGARSVLRSSSVRRSFYSDLLLRGDERTTSLLFEEKLTEEQNLVKFLDRFAFGDASGKETLDTYLKVSFSLSEDAELARNILNEYLAYAITEYQARVRNEFERKLQAQIELNETRAANFRTQYETEKARRIAMLEEAASVAASINQSKPFYNTNDVVVSSEPPLYMMGEVALKREAEQLKARSSRESEDIFIDGLPLITGYLDSLKAVKVDWESVQLVEVDQPALLPLKPAKPRKLLVIALGGVGGVMMGVLAALLAAASSRHLRRSERYNKVNSVL</sequence>
<dbReference type="InterPro" id="IPR003856">
    <property type="entry name" value="LPS_length_determ_N"/>
</dbReference>
<dbReference type="InterPro" id="IPR050445">
    <property type="entry name" value="Bact_polysacc_biosynth/exp"/>
</dbReference>
<dbReference type="Gene3D" id="3.30.1890.10">
    <property type="entry name" value="FepE-like"/>
    <property type="match status" value="1"/>
</dbReference>
<evidence type="ECO:0000256" key="2">
    <source>
        <dbReference type="ARBA" id="ARBA00022475"/>
    </source>
</evidence>
<evidence type="ECO:0000256" key="4">
    <source>
        <dbReference type="ARBA" id="ARBA00022989"/>
    </source>
</evidence>
<evidence type="ECO:0000256" key="5">
    <source>
        <dbReference type="ARBA" id="ARBA00023136"/>
    </source>
</evidence>
<proteinExistence type="predicted"/>
<evidence type="ECO:0000259" key="7">
    <source>
        <dbReference type="Pfam" id="PF02706"/>
    </source>
</evidence>
<dbReference type="Proteomes" id="UP001481413">
    <property type="component" value="Unassembled WGS sequence"/>
</dbReference>
<dbReference type="Pfam" id="PF02706">
    <property type="entry name" value="Wzz"/>
    <property type="match status" value="1"/>
</dbReference>
<comment type="subcellular location">
    <subcellularLocation>
        <location evidence="1">Cell membrane</location>
        <topology evidence="1">Multi-pass membrane protein</topology>
    </subcellularLocation>
</comment>
<accession>A0ABP9ZZY6</accession>
<evidence type="ECO:0000313" key="8">
    <source>
        <dbReference type="EMBL" id="GAA6145719.1"/>
    </source>
</evidence>
<feature type="domain" description="Polysaccharide chain length determinant N-terminal" evidence="7">
    <location>
        <begin position="12"/>
        <end position="65"/>
    </location>
</feature>
<evidence type="ECO:0000313" key="9">
    <source>
        <dbReference type="Proteomes" id="UP001481413"/>
    </source>
</evidence>
<dbReference type="PANTHER" id="PTHR32309:SF13">
    <property type="entry name" value="FERRIC ENTEROBACTIN TRANSPORT PROTEIN FEPE"/>
    <property type="match status" value="1"/>
</dbReference>
<organism evidence="8 9">
    <name type="scientific">Thalassolituus maritimus</name>
    <dbReference type="NCBI Taxonomy" id="484498"/>
    <lineage>
        <taxon>Bacteria</taxon>
        <taxon>Pseudomonadati</taxon>
        <taxon>Pseudomonadota</taxon>
        <taxon>Gammaproteobacteria</taxon>
        <taxon>Oceanospirillales</taxon>
        <taxon>Oceanospirillaceae</taxon>
        <taxon>Thalassolituus</taxon>
    </lineage>
</organism>
<evidence type="ECO:0000256" key="6">
    <source>
        <dbReference type="SAM" id="Phobius"/>
    </source>
</evidence>
<dbReference type="RefSeq" id="WP_353294778.1">
    <property type="nucleotide sequence ID" value="NZ_BAABWH010000004.1"/>
</dbReference>
<keyword evidence="3 6" id="KW-0812">Transmembrane</keyword>